<dbReference type="SUPFAM" id="SSF53300">
    <property type="entry name" value="vWA-like"/>
    <property type="match status" value="1"/>
</dbReference>
<dbReference type="InterPro" id="IPR013642">
    <property type="entry name" value="CLCA_N"/>
</dbReference>
<feature type="chain" id="PRO_5035591693" description="VWFA domain-containing protein" evidence="2">
    <location>
        <begin position="23"/>
        <end position="838"/>
    </location>
</feature>
<feature type="domain" description="VWFA" evidence="3">
    <location>
        <begin position="321"/>
        <end position="502"/>
    </location>
</feature>
<dbReference type="EMBL" id="OC860586">
    <property type="protein sequence ID" value="CAD7628705.1"/>
    <property type="molecule type" value="Genomic_DNA"/>
</dbReference>
<feature type="region of interest" description="Disordered" evidence="1">
    <location>
        <begin position="745"/>
        <end position="787"/>
    </location>
</feature>
<dbReference type="Pfam" id="PF00092">
    <property type="entry name" value="VWA"/>
    <property type="match status" value="1"/>
</dbReference>
<dbReference type="Pfam" id="PF08434">
    <property type="entry name" value="CLCA"/>
    <property type="match status" value="1"/>
</dbReference>
<dbReference type="OrthoDB" id="687730at2759"/>
<keyword evidence="2" id="KW-0732">Signal</keyword>
<dbReference type="GO" id="GO:0032991">
    <property type="term" value="C:protein-containing complex"/>
    <property type="evidence" value="ECO:0007669"/>
    <property type="project" value="UniProtKB-ARBA"/>
</dbReference>
<feature type="compositionally biased region" description="Low complexity" evidence="1">
    <location>
        <begin position="746"/>
        <end position="757"/>
    </location>
</feature>
<name>A0A7R9KSN5_9ACAR</name>
<dbReference type="SMART" id="SM00327">
    <property type="entry name" value="VWA"/>
    <property type="match status" value="1"/>
</dbReference>
<reference evidence="4" key="1">
    <citation type="submission" date="2020-11" db="EMBL/GenBank/DDBJ databases">
        <authorList>
            <person name="Tran Van P."/>
        </authorList>
    </citation>
    <scope>NUCLEOTIDE SEQUENCE</scope>
</reference>
<evidence type="ECO:0000256" key="1">
    <source>
        <dbReference type="SAM" id="MobiDB-lite"/>
    </source>
</evidence>
<dbReference type="InterPro" id="IPR051266">
    <property type="entry name" value="CLCR"/>
</dbReference>
<evidence type="ECO:0000259" key="3">
    <source>
        <dbReference type="PROSITE" id="PS50234"/>
    </source>
</evidence>
<dbReference type="PANTHER" id="PTHR10579:SF177">
    <property type="entry name" value="CALCIUM-ACTIVATED CHLORIDE CHANNEL REGULATOR 4-LIKE PROTEIN"/>
    <property type="match status" value="1"/>
</dbReference>
<dbReference type="InterPro" id="IPR002035">
    <property type="entry name" value="VWF_A"/>
</dbReference>
<evidence type="ECO:0000313" key="5">
    <source>
        <dbReference type="Proteomes" id="UP000759131"/>
    </source>
</evidence>
<evidence type="ECO:0000256" key="2">
    <source>
        <dbReference type="SAM" id="SignalP"/>
    </source>
</evidence>
<dbReference type="EMBL" id="CAJPIZ010006011">
    <property type="protein sequence ID" value="CAG2109135.1"/>
    <property type="molecule type" value="Genomic_DNA"/>
</dbReference>
<accession>A0A7R9KSN5</accession>
<keyword evidence="5" id="KW-1185">Reference proteome</keyword>
<sequence>MVNLANLLLITIIITIINYTQGSPKPITFINGGYRGITIAIHSDVPESDRLIANLQQLWRNGSQFLYRATSGRARFVELEVIIPHTWPMRDGYESVMGGGHYDGAHVRVAPTDRVKTNRPYTYQPRGCGQPGEYIQLTDGFLESLFDDKASERFDYPEKHLVHEWAHYRYGVFDEYSADGDPKYPAFYMENGTIYPTTCVKGIKGRQEDMEGKPCKIYAGGQVAPDCRFVPDPMDTNALASIMFMPHMKSIEKFCQNDTDDPRLRHNIYAPNKQNILCNYRSTWEVIESHRDFKNQDLDTLGQYCEPAIRLLRVDDRQSTRFALVLDVSGSMDDYGRRGRLHRAATRFVNDLILDGMELGIVQFSTDAEQLHPMVTVNDNTRQSLAAVIPTQSAGWTAIGKGLKLALDMLGSGASGVGSGRLQGSTIVLITDGEENQNEPKIEEIMPELLKAGVRVDSIALSNGSDPRLERIAMESGGKCFYMKDNDSATNTAMETAFMGFVSQQRDVEIQTVTIMNREVIIIGDKPVTKRVIIDEELGKNIRFSLHSKDTDSLTVKFKAPDGQTYDQTHDKYKKLSAFKYIEFSVEDSPVGVWEVYIGQHRPTPDTPVASLTVTSDPRPTGANQTRKHPVRVNAFFGDLEVRYPATALVYADVRKGPNAIIGARVVATVERPDTGADSQSPDVTVELWDDGVGADVTANDGIYTAAFTQFSGNGRYSVSAQVTNTSRTRMRTDWSISRFAPLSYAPPGGARRPAPGVSRQQRQQTSKSEFTVDDFVPTRGLPPTPGAVNTIQSVTVPAFTRAAQVGSFKLDNYGGPETDSIPPARVTDLQVLTIDDQ</sequence>
<feature type="signal peptide" evidence="2">
    <location>
        <begin position="1"/>
        <end position="22"/>
    </location>
</feature>
<dbReference type="InterPro" id="IPR036465">
    <property type="entry name" value="vWFA_dom_sf"/>
</dbReference>
<dbReference type="NCBIfam" id="NF041940">
    <property type="entry name" value="choice_anch_X"/>
    <property type="match status" value="1"/>
</dbReference>
<feature type="compositionally biased region" description="Polar residues" evidence="1">
    <location>
        <begin position="759"/>
        <end position="770"/>
    </location>
</feature>
<evidence type="ECO:0000313" key="4">
    <source>
        <dbReference type="EMBL" id="CAD7628705.1"/>
    </source>
</evidence>
<dbReference type="Proteomes" id="UP000759131">
    <property type="component" value="Unassembled WGS sequence"/>
</dbReference>
<protein>
    <recommendedName>
        <fullName evidence="3">VWFA domain-containing protein</fullName>
    </recommendedName>
</protein>
<gene>
    <name evidence="4" type="ORF">OSB1V03_LOCUS9126</name>
</gene>
<feature type="non-terminal residue" evidence="4">
    <location>
        <position position="838"/>
    </location>
</feature>
<proteinExistence type="predicted"/>
<dbReference type="PROSITE" id="PS50234">
    <property type="entry name" value="VWFA"/>
    <property type="match status" value="1"/>
</dbReference>
<dbReference type="Gene3D" id="3.40.50.410">
    <property type="entry name" value="von Willebrand factor, type A domain"/>
    <property type="match status" value="1"/>
</dbReference>
<organism evidence="4">
    <name type="scientific">Medioppia subpectinata</name>
    <dbReference type="NCBI Taxonomy" id="1979941"/>
    <lineage>
        <taxon>Eukaryota</taxon>
        <taxon>Metazoa</taxon>
        <taxon>Ecdysozoa</taxon>
        <taxon>Arthropoda</taxon>
        <taxon>Chelicerata</taxon>
        <taxon>Arachnida</taxon>
        <taxon>Acari</taxon>
        <taxon>Acariformes</taxon>
        <taxon>Sarcoptiformes</taxon>
        <taxon>Oribatida</taxon>
        <taxon>Brachypylina</taxon>
        <taxon>Oppioidea</taxon>
        <taxon>Oppiidae</taxon>
        <taxon>Medioppia</taxon>
    </lineage>
</organism>
<dbReference type="AlphaFoldDB" id="A0A7R9KSN5"/>
<dbReference type="PANTHER" id="PTHR10579">
    <property type="entry name" value="CALCIUM-ACTIVATED CHLORIDE CHANNEL REGULATOR"/>
    <property type="match status" value="1"/>
</dbReference>
<dbReference type="CDD" id="cd00198">
    <property type="entry name" value="vWFA"/>
    <property type="match status" value="1"/>
</dbReference>